<evidence type="ECO:0000313" key="2">
    <source>
        <dbReference type="Proteomes" id="UP000790377"/>
    </source>
</evidence>
<name>A0ACB7ZS52_9AGAM</name>
<dbReference type="EMBL" id="MU268820">
    <property type="protein sequence ID" value="KAH7903674.1"/>
    <property type="molecule type" value="Genomic_DNA"/>
</dbReference>
<sequence>MSSDSVSAEFMQLFDSLPAEAQRSFVEKQLAPLLNIVPKEHSAPVIASASGMHKKFWGIPTLNLKAKKAEMRALLAELSRDSKRSSVKEQSNKEELLMEATNSLVEWLNDIWKAVYEYGTHFMLAHSCLLFACDILDNIANARAGCKCSFINLFIPIKIRRSCGKVVKSFKLTGAHNLDQVMLWIWRDLFVTILAKGTIRHREAIPDMLDDIQHLLGWKSLDRMLYGGKKSLYDDDDEDEYDEDENGMGTFIDEGSNDGSETCSEACSEAMNCPCGYHAAHWSAHVDEQRSDLKQLVHEALIAVFKVAPSLDIYLCLTELSDDDPEELEAEVMPILESISTYSSDNFAAALYIYAHENQVDTLVSLLNSHYHLLRPCDAPELQLATLFISHNPFFRPRSLKIVEAELLDTADAIHAALRSNFYRMDVDTNKADLAQILTLRHDTAARQSRVERWVNSVITPSLNTRHPMALAALMMGFPLPVNIDGDDDADDFGYLDIDPNDPDLEELREDYRPNLQGRFASWVKTSRGIKGSAGVFLMVYKKLLEKMPFLDAADVVEEMSTRLSDKPSKHYVCHGLEALHTFCQDQKARVTAINKKKKMKAPVSTSASKQEKTSLNTTPQAQNQHQTPAQGPSSSSSSSSVPPPPSTSAPPPSSSSAPPPPSPSAPPPPPSLVPLLSSSPPPTQLPFPFAAFVDTSQPPAFGFGGLADVD</sequence>
<keyword evidence="2" id="KW-1185">Reference proteome</keyword>
<gene>
    <name evidence="1" type="ORF">BJ138DRAFT_1120150</name>
</gene>
<dbReference type="Proteomes" id="UP000790377">
    <property type="component" value="Unassembled WGS sequence"/>
</dbReference>
<comment type="caution">
    <text evidence="1">The sequence shown here is derived from an EMBL/GenBank/DDBJ whole genome shotgun (WGS) entry which is preliminary data.</text>
</comment>
<protein>
    <submittedName>
        <fullName evidence="1">Uncharacterized protein</fullName>
    </submittedName>
</protein>
<evidence type="ECO:0000313" key="1">
    <source>
        <dbReference type="EMBL" id="KAH7903674.1"/>
    </source>
</evidence>
<proteinExistence type="predicted"/>
<accession>A0ACB7ZS52</accession>
<reference evidence="1" key="1">
    <citation type="journal article" date="2021" name="New Phytol.">
        <title>Evolutionary innovations through gain and loss of genes in the ectomycorrhizal Boletales.</title>
        <authorList>
            <person name="Wu G."/>
            <person name="Miyauchi S."/>
            <person name="Morin E."/>
            <person name="Kuo A."/>
            <person name="Drula E."/>
            <person name="Varga T."/>
            <person name="Kohler A."/>
            <person name="Feng B."/>
            <person name="Cao Y."/>
            <person name="Lipzen A."/>
            <person name="Daum C."/>
            <person name="Hundley H."/>
            <person name="Pangilinan J."/>
            <person name="Johnson J."/>
            <person name="Barry K."/>
            <person name="LaButti K."/>
            <person name="Ng V."/>
            <person name="Ahrendt S."/>
            <person name="Min B."/>
            <person name="Choi I.G."/>
            <person name="Park H."/>
            <person name="Plett J.M."/>
            <person name="Magnuson J."/>
            <person name="Spatafora J.W."/>
            <person name="Nagy L.G."/>
            <person name="Henrissat B."/>
            <person name="Grigoriev I.V."/>
            <person name="Yang Z.L."/>
            <person name="Xu J."/>
            <person name="Martin F.M."/>
        </authorList>
    </citation>
    <scope>NUCLEOTIDE SEQUENCE</scope>
    <source>
        <strain evidence="1">ATCC 28755</strain>
    </source>
</reference>
<organism evidence="1 2">
    <name type="scientific">Hygrophoropsis aurantiaca</name>
    <dbReference type="NCBI Taxonomy" id="72124"/>
    <lineage>
        <taxon>Eukaryota</taxon>
        <taxon>Fungi</taxon>
        <taxon>Dikarya</taxon>
        <taxon>Basidiomycota</taxon>
        <taxon>Agaricomycotina</taxon>
        <taxon>Agaricomycetes</taxon>
        <taxon>Agaricomycetidae</taxon>
        <taxon>Boletales</taxon>
        <taxon>Coniophorineae</taxon>
        <taxon>Hygrophoropsidaceae</taxon>
        <taxon>Hygrophoropsis</taxon>
    </lineage>
</organism>